<evidence type="ECO:0000313" key="2">
    <source>
        <dbReference type="Proteomes" id="UP001595776"/>
    </source>
</evidence>
<sequence length="174" mass="19065">MTKVNGGSVKVELGYGIAVNKGSSLNREWIAINDADLPLKIKGTPGVQAIYDAGKKYSNGSFKFVAAYTVSADEELTAVEVRFLTFDVWGDHIRTLTATDVIDLKAGETKSLDGEWRVYSDNDIIEYYASIAYVAQVRTKDGRVLKANANAVLEEAKKFSAKFAMTDLEPIAEK</sequence>
<name>A0ABV8UDY5_9PROT</name>
<reference evidence="2" key="1">
    <citation type="journal article" date="2019" name="Int. J. Syst. Evol. Microbiol.">
        <title>The Global Catalogue of Microorganisms (GCM) 10K type strain sequencing project: providing services to taxonomists for standard genome sequencing and annotation.</title>
        <authorList>
            <consortium name="The Broad Institute Genomics Platform"/>
            <consortium name="The Broad Institute Genome Sequencing Center for Infectious Disease"/>
            <person name="Wu L."/>
            <person name="Ma J."/>
        </authorList>
    </citation>
    <scope>NUCLEOTIDE SEQUENCE [LARGE SCALE GENOMIC DNA]</scope>
    <source>
        <strain evidence="2">CGMCC 1.15304</strain>
    </source>
</reference>
<dbReference type="EMBL" id="JBHSCR010000014">
    <property type="protein sequence ID" value="MFC4348897.1"/>
    <property type="molecule type" value="Genomic_DNA"/>
</dbReference>
<protein>
    <recommendedName>
        <fullName evidence="3">Phage tail protein</fullName>
    </recommendedName>
</protein>
<keyword evidence="2" id="KW-1185">Reference proteome</keyword>
<dbReference type="Proteomes" id="UP001595776">
    <property type="component" value="Unassembled WGS sequence"/>
</dbReference>
<dbReference type="RefSeq" id="WP_156431845.1">
    <property type="nucleotide sequence ID" value="NZ_JBHSCR010000014.1"/>
</dbReference>
<gene>
    <name evidence="1" type="ORF">ACFO5Q_13670</name>
</gene>
<organism evidence="1 2">
    <name type="scientific">Kordiimonas lipolytica</name>
    <dbReference type="NCBI Taxonomy" id="1662421"/>
    <lineage>
        <taxon>Bacteria</taxon>
        <taxon>Pseudomonadati</taxon>
        <taxon>Pseudomonadota</taxon>
        <taxon>Alphaproteobacteria</taxon>
        <taxon>Kordiimonadales</taxon>
        <taxon>Kordiimonadaceae</taxon>
        <taxon>Kordiimonas</taxon>
    </lineage>
</organism>
<proteinExistence type="predicted"/>
<accession>A0ABV8UDY5</accession>
<comment type="caution">
    <text evidence="1">The sequence shown here is derived from an EMBL/GenBank/DDBJ whole genome shotgun (WGS) entry which is preliminary data.</text>
</comment>
<evidence type="ECO:0000313" key="1">
    <source>
        <dbReference type="EMBL" id="MFC4348897.1"/>
    </source>
</evidence>
<evidence type="ECO:0008006" key="3">
    <source>
        <dbReference type="Google" id="ProtNLM"/>
    </source>
</evidence>